<sequence>MALAECVDLVGLVAFRLLSPPKPIFTYAAELKRLLNISAHE</sequence>
<dbReference type="KEGG" id="ttu:TERTU_4129"/>
<gene>
    <name evidence="1" type="ordered locus">TERTU_4129</name>
</gene>
<proteinExistence type="predicted"/>
<name>C5BUH8_TERTT</name>
<protein>
    <submittedName>
        <fullName evidence="1">Uncharacterized protein</fullName>
    </submittedName>
</protein>
<organism evidence="1 2">
    <name type="scientific">Teredinibacter turnerae (strain ATCC 39867 / T7901)</name>
    <dbReference type="NCBI Taxonomy" id="377629"/>
    <lineage>
        <taxon>Bacteria</taxon>
        <taxon>Pseudomonadati</taxon>
        <taxon>Pseudomonadota</taxon>
        <taxon>Gammaproteobacteria</taxon>
        <taxon>Cellvibrionales</taxon>
        <taxon>Cellvibrionaceae</taxon>
        <taxon>Teredinibacter</taxon>
    </lineage>
</organism>
<dbReference type="HOGENOM" id="CLU_3277893_0_0_6"/>
<dbReference type="Proteomes" id="UP000009080">
    <property type="component" value="Chromosome"/>
</dbReference>
<evidence type="ECO:0000313" key="2">
    <source>
        <dbReference type="Proteomes" id="UP000009080"/>
    </source>
</evidence>
<reference evidence="1 2" key="1">
    <citation type="journal article" date="2009" name="PLoS ONE">
        <title>The complete genome of Teredinibacter turnerae T7901: an intracellular endosymbiont of marine wood-boring bivalves (shipworms).</title>
        <authorList>
            <person name="Yang J.C."/>
            <person name="Madupu R."/>
            <person name="Durkin A.S."/>
            <person name="Ekborg N.A."/>
            <person name="Pedamallu C.S."/>
            <person name="Hostetler J.B."/>
            <person name="Radune D."/>
            <person name="Toms B.S."/>
            <person name="Henrissat B."/>
            <person name="Coutinho P.M."/>
            <person name="Schwarz S."/>
            <person name="Field L."/>
            <person name="Trindade-Silva A.E."/>
            <person name="Soares C.A.G."/>
            <person name="Elshahawi S."/>
            <person name="Hanora A."/>
            <person name="Schmidt E.W."/>
            <person name="Haygood M.G."/>
            <person name="Posfai J."/>
            <person name="Benner J."/>
            <person name="Madinger C."/>
            <person name="Nove J."/>
            <person name="Anton B."/>
            <person name="Chaudhary K."/>
            <person name="Foster J."/>
            <person name="Holman A."/>
            <person name="Kumar S."/>
            <person name="Lessard P.A."/>
            <person name="Luyten Y.A."/>
            <person name="Slatko B."/>
            <person name="Wood N."/>
            <person name="Wu B."/>
            <person name="Teplitski M."/>
            <person name="Mougous J.D."/>
            <person name="Ward N."/>
            <person name="Eisen J.A."/>
            <person name="Badger J.H."/>
            <person name="Distel D.L."/>
        </authorList>
    </citation>
    <scope>NUCLEOTIDE SEQUENCE [LARGE SCALE GENOMIC DNA]</scope>
    <source>
        <strain evidence="2">ATCC 39867 / T7901</strain>
    </source>
</reference>
<keyword evidence="2" id="KW-1185">Reference proteome</keyword>
<evidence type="ECO:0000313" key="1">
    <source>
        <dbReference type="EMBL" id="ACR13619.1"/>
    </source>
</evidence>
<dbReference type="STRING" id="377629.TERTU_4129"/>
<accession>C5BUH8</accession>
<dbReference type="EMBL" id="CP001614">
    <property type="protein sequence ID" value="ACR13619.1"/>
    <property type="molecule type" value="Genomic_DNA"/>
</dbReference>
<dbReference type="AlphaFoldDB" id="C5BUH8"/>